<evidence type="ECO:0000256" key="1">
    <source>
        <dbReference type="SAM" id="SignalP"/>
    </source>
</evidence>
<evidence type="ECO:0000313" key="4">
    <source>
        <dbReference type="Proteomes" id="UP000308092"/>
    </source>
</evidence>
<keyword evidence="1" id="KW-0732">Signal</keyword>
<keyword evidence="4" id="KW-1185">Reference proteome</keyword>
<feature type="domain" description="Secreted protein CSS2 C-terminal" evidence="2">
    <location>
        <begin position="57"/>
        <end position="173"/>
    </location>
</feature>
<proteinExistence type="predicted"/>
<protein>
    <recommendedName>
        <fullName evidence="2">Secreted protein CSS2 C-terminal domain-containing protein</fullName>
    </recommendedName>
</protein>
<comment type="caution">
    <text evidence="3">The sequence shown here is derived from an EMBL/GenBank/DDBJ whole genome shotgun (WGS) entry which is preliminary data.</text>
</comment>
<gene>
    <name evidence="3" type="ORF">EYZ11_009539</name>
</gene>
<accession>A0A4S3J7U6</accession>
<dbReference type="InterPro" id="IPR046624">
    <property type="entry name" value="CSS2_C"/>
</dbReference>
<feature type="chain" id="PRO_5020236177" description="Secreted protein CSS2 C-terminal domain-containing protein" evidence="1">
    <location>
        <begin position="21"/>
        <end position="174"/>
    </location>
</feature>
<dbReference type="Proteomes" id="UP000308092">
    <property type="component" value="Unassembled WGS sequence"/>
</dbReference>
<dbReference type="Pfam" id="PF20521">
    <property type="entry name" value="DUF6736"/>
    <property type="match status" value="1"/>
</dbReference>
<sequence>MLFAKSVLIAACCFSTSALASTWPSSIDGQPLPDKWFQMSLNKTAVADNGLSKRDTNTGLVERTPITACDRTIAVTASCVVIANYVTQLVKSLASTIKEMSDQGNCNAMSGTYQDLKWTYYSSGRNCDTTAQHDTIAGAIKKYLTKVEQNNFCGTQCLRMDHGGTWDGWLKLAN</sequence>
<dbReference type="VEuPathDB" id="FungiDB:EYZ11_009539"/>
<organism evidence="3 4">
    <name type="scientific">Aspergillus tanneri</name>
    <dbReference type="NCBI Taxonomy" id="1220188"/>
    <lineage>
        <taxon>Eukaryota</taxon>
        <taxon>Fungi</taxon>
        <taxon>Dikarya</taxon>
        <taxon>Ascomycota</taxon>
        <taxon>Pezizomycotina</taxon>
        <taxon>Eurotiomycetes</taxon>
        <taxon>Eurotiomycetidae</taxon>
        <taxon>Eurotiales</taxon>
        <taxon>Aspergillaceae</taxon>
        <taxon>Aspergillus</taxon>
        <taxon>Aspergillus subgen. Circumdati</taxon>
    </lineage>
</organism>
<dbReference type="AlphaFoldDB" id="A0A4S3J7U6"/>
<reference evidence="3 4" key="1">
    <citation type="submission" date="2019-03" db="EMBL/GenBank/DDBJ databases">
        <title>The genome sequence of a newly discovered highly antifungal drug resistant Aspergillus species, Aspergillus tanneri NIH 1004.</title>
        <authorList>
            <person name="Mounaud S."/>
            <person name="Singh I."/>
            <person name="Joardar V."/>
            <person name="Pakala S."/>
            <person name="Pakala S."/>
            <person name="Venepally P."/>
            <person name="Hoover J."/>
            <person name="Nierman W."/>
            <person name="Chung J."/>
            <person name="Losada L."/>
        </authorList>
    </citation>
    <scope>NUCLEOTIDE SEQUENCE [LARGE SCALE GENOMIC DNA]</scope>
    <source>
        <strain evidence="3 4">NIH1004</strain>
    </source>
</reference>
<feature type="signal peptide" evidence="1">
    <location>
        <begin position="1"/>
        <end position="20"/>
    </location>
</feature>
<evidence type="ECO:0000313" key="3">
    <source>
        <dbReference type="EMBL" id="THC90990.1"/>
    </source>
</evidence>
<evidence type="ECO:0000259" key="2">
    <source>
        <dbReference type="Pfam" id="PF20521"/>
    </source>
</evidence>
<name>A0A4S3J7U6_9EURO</name>
<dbReference type="EMBL" id="SOSA01000458">
    <property type="protein sequence ID" value="THC90990.1"/>
    <property type="molecule type" value="Genomic_DNA"/>
</dbReference>